<dbReference type="InterPro" id="IPR058698">
    <property type="entry name" value="CUB_metazoa"/>
</dbReference>
<dbReference type="Proteomes" id="UP001153620">
    <property type="component" value="Chromosome 1"/>
</dbReference>
<feature type="domain" description="CUB" evidence="3">
    <location>
        <begin position="9"/>
        <end position="87"/>
    </location>
</feature>
<gene>
    <name evidence="4" type="ORF">CHIRRI_LOCUS4416</name>
</gene>
<evidence type="ECO:0000259" key="3">
    <source>
        <dbReference type="PROSITE" id="PS01180"/>
    </source>
</evidence>
<keyword evidence="1" id="KW-1015">Disulfide bond</keyword>
<comment type="caution">
    <text evidence="2">Lacks conserved residue(s) required for the propagation of feature annotation.</text>
</comment>
<evidence type="ECO:0000256" key="2">
    <source>
        <dbReference type="PROSITE-ProRule" id="PRU00059"/>
    </source>
</evidence>
<sequence>MISVEYVNCGNTTDLDVVMLTNPNYPNGYRNGTVCNYYIRKSHHHVTQLRVEFIYFSLAPPTGDGLCTRDYISIESDSLNVPRLCGDLSGQHYYIHIPHIPKYKRFFKRNHGKFLPLNIKIAASSSYAFTRRWKIRVIQISHRRRKIDHFRRLKLVHNHDVVFRAPLNCLQYFVNTSGNIQSFNYDSSVSSQFNSLGVVGSRQIANLNYNICIRQDPLMCAIIYSLPTTDVFSFTLTGDVTSVAYNILGTSTVQSQACTTDYITIPGQMQQVGGVWTAMTSNLSCGLGFAPKLSNIKPFTINVVTDANETPDIGNRGFFLNYRQQFTCV</sequence>
<dbReference type="OrthoDB" id="6337346at2759"/>
<dbReference type="PANTHER" id="PTHR33236">
    <property type="entry name" value="INTRAFLAGELLAR TRANSPORT PROTEIN 122 FAMILY PROTEIN-RELATED"/>
    <property type="match status" value="1"/>
</dbReference>
<dbReference type="InterPro" id="IPR000859">
    <property type="entry name" value="CUB_dom"/>
</dbReference>
<evidence type="ECO:0000256" key="1">
    <source>
        <dbReference type="ARBA" id="ARBA00023157"/>
    </source>
</evidence>
<dbReference type="SUPFAM" id="SSF49854">
    <property type="entry name" value="Spermadhesin, CUB domain"/>
    <property type="match status" value="1"/>
</dbReference>
<dbReference type="InterPro" id="IPR035914">
    <property type="entry name" value="Sperma_CUB_dom_sf"/>
</dbReference>
<dbReference type="Gene3D" id="2.60.120.290">
    <property type="entry name" value="Spermadhesin, CUB domain"/>
    <property type="match status" value="1"/>
</dbReference>
<dbReference type="Pfam" id="PF26080">
    <property type="entry name" value="CUB_animal"/>
    <property type="match status" value="1"/>
</dbReference>
<reference evidence="4" key="1">
    <citation type="submission" date="2022-01" db="EMBL/GenBank/DDBJ databases">
        <authorList>
            <person name="King R."/>
        </authorList>
    </citation>
    <scope>NUCLEOTIDE SEQUENCE</scope>
</reference>
<dbReference type="PROSITE" id="PS01180">
    <property type="entry name" value="CUB"/>
    <property type="match status" value="1"/>
</dbReference>
<evidence type="ECO:0000313" key="5">
    <source>
        <dbReference type="Proteomes" id="UP001153620"/>
    </source>
</evidence>
<name>A0A9N9RQ53_9DIPT</name>
<keyword evidence="5" id="KW-1185">Reference proteome</keyword>
<dbReference type="AlphaFoldDB" id="A0A9N9RQ53"/>
<organism evidence="4 5">
    <name type="scientific">Chironomus riparius</name>
    <dbReference type="NCBI Taxonomy" id="315576"/>
    <lineage>
        <taxon>Eukaryota</taxon>
        <taxon>Metazoa</taxon>
        <taxon>Ecdysozoa</taxon>
        <taxon>Arthropoda</taxon>
        <taxon>Hexapoda</taxon>
        <taxon>Insecta</taxon>
        <taxon>Pterygota</taxon>
        <taxon>Neoptera</taxon>
        <taxon>Endopterygota</taxon>
        <taxon>Diptera</taxon>
        <taxon>Nematocera</taxon>
        <taxon>Chironomoidea</taxon>
        <taxon>Chironomidae</taxon>
        <taxon>Chironominae</taxon>
        <taxon>Chironomus</taxon>
    </lineage>
</organism>
<proteinExistence type="predicted"/>
<dbReference type="PANTHER" id="PTHR33236:SF5">
    <property type="entry name" value="CUB DOMAIN-CONTAINING PROTEIN"/>
    <property type="match status" value="1"/>
</dbReference>
<dbReference type="EMBL" id="OU895877">
    <property type="protein sequence ID" value="CAG9801490.1"/>
    <property type="molecule type" value="Genomic_DNA"/>
</dbReference>
<reference evidence="4" key="2">
    <citation type="submission" date="2022-10" db="EMBL/GenBank/DDBJ databases">
        <authorList>
            <consortium name="ENA_rothamsted_submissions"/>
            <consortium name="culmorum"/>
            <person name="King R."/>
        </authorList>
    </citation>
    <scope>NUCLEOTIDE SEQUENCE</scope>
</reference>
<dbReference type="Pfam" id="PF00431">
    <property type="entry name" value="CUB"/>
    <property type="match status" value="1"/>
</dbReference>
<evidence type="ECO:0000313" key="4">
    <source>
        <dbReference type="EMBL" id="CAG9801490.1"/>
    </source>
</evidence>
<accession>A0A9N9RQ53</accession>
<dbReference type="CDD" id="cd00041">
    <property type="entry name" value="CUB"/>
    <property type="match status" value="1"/>
</dbReference>
<protein>
    <recommendedName>
        <fullName evidence="3">CUB domain-containing protein</fullName>
    </recommendedName>
</protein>